<evidence type="ECO:0000313" key="2">
    <source>
        <dbReference type="Proteomes" id="UP001589587"/>
    </source>
</evidence>
<organism evidence="1 2">
    <name type="scientific">Rhodococcus baikonurensis</name>
    <dbReference type="NCBI Taxonomy" id="172041"/>
    <lineage>
        <taxon>Bacteria</taxon>
        <taxon>Bacillati</taxon>
        <taxon>Actinomycetota</taxon>
        <taxon>Actinomycetes</taxon>
        <taxon>Mycobacteriales</taxon>
        <taxon>Nocardiaceae</taxon>
        <taxon>Rhodococcus</taxon>
        <taxon>Rhodococcus erythropolis group</taxon>
    </lineage>
</organism>
<evidence type="ECO:0000313" key="1">
    <source>
        <dbReference type="EMBL" id="MFB9779620.1"/>
    </source>
</evidence>
<accession>A0ABV5XAX7</accession>
<reference evidence="1 2" key="1">
    <citation type="submission" date="2024-09" db="EMBL/GenBank/DDBJ databases">
        <authorList>
            <person name="Sun Q."/>
            <person name="Mori K."/>
        </authorList>
    </citation>
    <scope>NUCLEOTIDE SEQUENCE [LARGE SCALE GENOMIC DNA]</scope>
    <source>
        <strain evidence="1 2">JCM 11411</strain>
    </source>
</reference>
<sequence length="125" mass="13752">MSIETLPYPDPRVPVAGYTAIAAGDVIRYAARDRFGGPTDTQDCIVRDVETEPRDFATGAAFPASCRRLHVTVLDVPPMTVQPRTIGDVRVSAESTLIVDDDDVFVRADEKDAPMLVKYVDSLRR</sequence>
<protein>
    <submittedName>
        <fullName evidence="1">Uncharacterized protein</fullName>
    </submittedName>
</protein>
<comment type="caution">
    <text evidence="1">The sequence shown here is derived from an EMBL/GenBank/DDBJ whole genome shotgun (WGS) entry which is preliminary data.</text>
</comment>
<proteinExistence type="predicted"/>
<gene>
    <name evidence="1" type="ORF">ACFFQ6_07995</name>
</gene>
<dbReference type="EMBL" id="JBHMAS010000006">
    <property type="protein sequence ID" value="MFB9779620.1"/>
    <property type="molecule type" value="Genomic_DNA"/>
</dbReference>
<dbReference type="Proteomes" id="UP001589587">
    <property type="component" value="Unassembled WGS sequence"/>
</dbReference>
<name>A0ABV5XAX7_9NOCA</name>
<keyword evidence="2" id="KW-1185">Reference proteome</keyword>
<dbReference type="RefSeq" id="WP_097388538.1">
    <property type="nucleotide sequence ID" value="NZ_JBHMAS010000006.1"/>
</dbReference>